<comment type="cofactor">
    <cofactor evidence="7">
        <name>Fe cation</name>
        <dbReference type="ChEBI" id="CHEBI:24875"/>
    </cofactor>
    <text evidence="7">Binds 2 iron ions per subunit.</text>
</comment>
<dbReference type="RefSeq" id="XP_035660538.1">
    <property type="nucleotide sequence ID" value="XM_035804645.1"/>
</dbReference>
<feature type="binding site" evidence="7">
    <location>
        <position position="221"/>
    </location>
    <ligand>
        <name>Fe cation</name>
        <dbReference type="ChEBI" id="CHEBI:24875"/>
        <label>2</label>
    </ligand>
</feature>
<reference evidence="13" key="2">
    <citation type="submission" date="2025-08" db="UniProtKB">
        <authorList>
            <consortium name="RefSeq"/>
        </authorList>
    </citation>
    <scope>IDENTIFICATION</scope>
    <source>
        <strain evidence="13">S238N-H82</strain>
        <tissue evidence="13">Testes</tissue>
    </source>
</reference>
<feature type="binding site" evidence="7">
    <location>
        <position position="256"/>
    </location>
    <ligand>
        <name>Fe cation</name>
        <dbReference type="ChEBI" id="CHEBI:24875"/>
        <label>2</label>
    </ligand>
</feature>
<keyword evidence="4 10" id="KW-0732">Signal</keyword>
<dbReference type="Pfam" id="PF00149">
    <property type="entry name" value="Metallophos"/>
    <property type="match status" value="1"/>
</dbReference>
<dbReference type="OrthoDB" id="411211at2759"/>
<evidence type="ECO:0000256" key="7">
    <source>
        <dbReference type="PIRSR" id="PIRSR000898-1"/>
    </source>
</evidence>
<evidence type="ECO:0000256" key="4">
    <source>
        <dbReference type="ARBA" id="ARBA00022729"/>
    </source>
</evidence>
<name>A0A9J7KIF9_BRAFL</name>
<dbReference type="FunFam" id="3.60.21.10:FF:000062">
    <property type="entry name" value="Tartrate-resistant acid phosphatase type 5"/>
    <property type="match status" value="1"/>
</dbReference>
<dbReference type="AlphaFoldDB" id="A0A9J7KIF9"/>
<evidence type="ECO:0000256" key="3">
    <source>
        <dbReference type="ARBA" id="ARBA00015822"/>
    </source>
</evidence>
<dbReference type="GO" id="GO:0003993">
    <property type="term" value="F:acid phosphatase activity"/>
    <property type="evidence" value="ECO:0000318"/>
    <property type="project" value="GO_Central"/>
</dbReference>
<keyword evidence="8" id="KW-1015">Disulfide bond</keyword>
<keyword evidence="6 7" id="KW-0408">Iron</keyword>
<evidence type="ECO:0000256" key="5">
    <source>
        <dbReference type="ARBA" id="ARBA00022801"/>
    </source>
</evidence>
<evidence type="ECO:0000256" key="2">
    <source>
        <dbReference type="ARBA" id="ARBA00012646"/>
    </source>
</evidence>
<feature type="glycosylation site" description="N-linked (GlcNAc...) asparagine" evidence="9">
    <location>
        <position position="128"/>
    </location>
</feature>
<dbReference type="InterPro" id="IPR051558">
    <property type="entry name" value="Metallophosphoesterase_PAP"/>
</dbReference>
<dbReference type="Gene3D" id="3.60.21.10">
    <property type="match status" value="1"/>
</dbReference>
<dbReference type="GO" id="GO:0008199">
    <property type="term" value="F:ferric iron binding"/>
    <property type="evidence" value="ECO:0000318"/>
    <property type="project" value="GO_Central"/>
</dbReference>
<dbReference type="KEGG" id="bfo:118405250"/>
<sequence>MAIECCKSFVLRLTAVVLILTTGVVAAPFKAYDKDQASLRFMVLGDWGGLPAYPYRTGVEKDVAARMGKVAETMDYKFVLGLGDNFYFDGVQNEFDKRFQETFEDVFTAKSLDIPWYFIAGNHDHNGNVSAQIAYTKRANKRSNKWNFPSLYYSLNYTVPGTNTTVTIIQYDSITLCGNTDDFEDGLLMGPENLQVATTQLEWLEQQLKATKSDYVIVTAHYPVWSAAEHGPTKCLVQQVKPLLEHYGVTAYFSGHDHNLQHLKEEDSDVEYFVIGCANFIDTSQKHKESVPKDSLKFIWAEDKGRGGFAQVQVTEEDLTFTFLESEDGKELYQRVMKPRKLK</sequence>
<feature type="binding site" evidence="7">
    <location>
        <position position="84"/>
    </location>
    <ligand>
        <name>Fe cation</name>
        <dbReference type="ChEBI" id="CHEBI:24875"/>
        <label>1</label>
    </ligand>
</feature>
<dbReference type="OMA" id="GFCIHEL"/>
<evidence type="ECO:0000256" key="6">
    <source>
        <dbReference type="PIRNR" id="PIRNR000898"/>
    </source>
</evidence>
<dbReference type="InterPro" id="IPR029052">
    <property type="entry name" value="Metallo-depent_PP-like"/>
</dbReference>
<dbReference type="PANTHER" id="PTHR10161:SF14">
    <property type="entry name" value="TARTRATE-RESISTANT ACID PHOSPHATASE TYPE 5"/>
    <property type="match status" value="1"/>
</dbReference>
<comment type="catalytic activity">
    <reaction evidence="1 6">
        <text>a phosphate monoester + H2O = an alcohol + phosphate</text>
        <dbReference type="Rhea" id="RHEA:15017"/>
        <dbReference type="ChEBI" id="CHEBI:15377"/>
        <dbReference type="ChEBI" id="CHEBI:30879"/>
        <dbReference type="ChEBI" id="CHEBI:43474"/>
        <dbReference type="ChEBI" id="CHEBI:67140"/>
        <dbReference type="EC" id="3.1.3.2"/>
    </reaction>
</comment>
<evidence type="ECO:0000259" key="11">
    <source>
        <dbReference type="Pfam" id="PF00149"/>
    </source>
</evidence>
<evidence type="ECO:0000313" key="12">
    <source>
        <dbReference type="Proteomes" id="UP000001554"/>
    </source>
</evidence>
<evidence type="ECO:0000313" key="13">
    <source>
        <dbReference type="RefSeq" id="XP_035660538.1"/>
    </source>
</evidence>
<dbReference type="Proteomes" id="UP000001554">
    <property type="component" value="Chromosome 18"/>
</dbReference>
<evidence type="ECO:0000256" key="10">
    <source>
        <dbReference type="SAM" id="SignalP"/>
    </source>
</evidence>
<feature type="binding site" evidence="7">
    <location>
        <position position="122"/>
    </location>
    <ligand>
        <name>Fe cation</name>
        <dbReference type="ChEBI" id="CHEBI:24875"/>
        <label>2</label>
    </ligand>
</feature>
<dbReference type="GO" id="GO:0008198">
    <property type="term" value="F:ferrous iron binding"/>
    <property type="evidence" value="ECO:0000318"/>
    <property type="project" value="GO_Central"/>
</dbReference>
<feature type="domain" description="Calcineurin-like phosphoesterase" evidence="11">
    <location>
        <begin position="39"/>
        <end position="259"/>
    </location>
</feature>
<feature type="binding site" evidence="7">
    <location>
        <position position="84"/>
    </location>
    <ligand>
        <name>Fe cation</name>
        <dbReference type="ChEBI" id="CHEBI:24875"/>
        <label>2</label>
    </ligand>
</feature>
<feature type="signal peptide" evidence="10">
    <location>
        <begin position="1"/>
        <end position="26"/>
    </location>
</feature>
<feature type="binding site" evidence="7">
    <location>
        <position position="87"/>
    </location>
    <ligand>
        <name>Fe cation</name>
        <dbReference type="ChEBI" id="CHEBI:24875"/>
        <label>1</label>
    </ligand>
</feature>
<keyword evidence="7" id="KW-0479">Metal-binding</keyword>
<feature type="disulfide bond" evidence="8">
    <location>
        <begin position="177"/>
        <end position="235"/>
    </location>
</feature>
<evidence type="ECO:0000256" key="8">
    <source>
        <dbReference type="PIRSR" id="PIRSR000898-2"/>
    </source>
</evidence>
<dbReference type="CDD" id="cd07378">
    <property type="entry name" value="MPP_ACP5"/>
    <property type="match status" value="1"/>
</dbReference>
<keyword evidence="12" id="KW-1185">Reference proteome</keyword>
<keyword evidence="5 6" id="KW-0378">Hydrolase</keyword>
<dbReference type="PIRSF" id="PIRSF000898">
    <property type="entry name" value="Acid_Ptase_5"/>
    <property type="match status" value="1"/>
</dbReference>
<feature type="chain" id="PRO_5039891170" description="Tartrate-resistant acid phosphatase type 5" evidence="10">
    <location>
        <begin position="27"/>
        <end position="343"/>
    </location>
</feature>
<evidence type="ECO:0000256" key="1">
    <source>
        <dbReference type="ARBA" id="ARBA00000032"/>
    </source>
</evidence>
<dbReference type="SUPFAM" id="SSF56300">
    <property type="entry name" value="Metallo-dependent phosphatases"/>
    <property type="match status" value="1"/>
</dbReference>
<proteinExistence type="predicted"/>
<dbReference type="InterPro" id="IPR004843">
    <property type="entry name" value="Calcineurin-like_PHP"/>
</dbReference>
<reference evidence="12" key="1">
    <citation type="journal article" date="2020" name="Nat. Ecol. Evol.">
        <title>Deeply conserved synteny resolves early events in vertebrate evolution.</title>
        <authorList>
            <person name="Simakov O."/>
            <person name="Marletaz F."/>
            <person name="Yue J.X."/>
            <person name="O'Connell B."/>
            <person name="Jenkins J."/>
            <person name="Brandt A."/>
            <person name="Calef R."/>
            <person name="Tung C.H."/>
            <person name="Huang T.K."/>
            <person name="Schmutz J."/>
            <person name="Satoh N."/>
            <person name="Yu J.K."/>
            <person name="Putnam N.H."/>
            <person name="Green R.E."/>
            <person name="Rokhsar D.S."/>
        </authorList>
    </citation>
    <scope>NUCLEOTIDE SEQUENCE [LARGE SCALE GENOMIC DNA]</scope>
    <source>
        <strain evidence="12">S238N-H82</strain>
    </source>
</reference>
<dbReference type="EC" id="3.1.3.2" evidence="2 6"/>
<dbReference type="GO" id="GO:0045453">
    <property type="term" value="P:bone resorption"/>
    <property type="evidence" value="ECO:0000318"/>
    <property type="project" value="GO_Central"/>
</dbReference>
<evidence type="ECO:0000256" key="9">
    <source>
        <dbReference type="PIRSR" id="PIRSR000898-3"/>
    </source>
</evidence>
<protein>
    <recommendedName>
        <fullName evidence="3 6">Tartrate-resistant acid phosphatase type 5</fullName>
        <ecNumber evidence="2 6">3.1.3.2</ecNumber>
    </recommendedName>
</protein>
<dbReference type="GeneID" id="118405250"/>
<organism evidence="12 13">
    <name type="scientific">Branchiostoma floridae</name>
    <name type="common">Florida lancelet</name>
    <name type="synonym">Amphioxus</name>
    <dbReference type="NCBI Taxonomy" id="7739"/>
    <lineage>
        <taxon>Eukaryota</taxon>
        <taxon>Metazoa</taxon>
        <taxon>Chordata</taxon>
        <taxon>Cephalochordata</taxon>
        <taxon>Leptocardii</taxon>
        <taxon>Amphioxiformes</taxon>
        <taxon>Branchiostomatidae</taxon>
        <taxon>Branchiostoma</taxon>
    </lineage>
</organism>
<dbReference type="InterPro" id="IPR024927">
    <property type="entry name" value="Acid_PPase"/>
</dbReference>
<dbReference type="PANTHER" id="PTHR10161">
    <property type="entry name" value="TARTRATE-RESISTANT ACID PHOSPHATASE TYPE 5"/>
    <property type="match status" value="1"/>
</dbReference>
<feature type="binding site" evidence="7">
    <location>
        <position position="46"/>
    </location>
    <ligand>
        <name>Fe cation</name>
        <dbReference type="ChEBI" id="CHEBI:24875"/>
        <label>1</label>
    </ligand>
</feature>
<accession>A0A9J7KIF9</accession>
<feature type="binding site" evidence="7">
    <location>
        <position position="258"/>
    </location>
    <ligand>
        <name>Fe cation</name>
        <dbReference type="ChEBI" id="CHEBI:24875"/>
        <label>1</label>
    </ligand>
</feature>
<gene>
    <name evidence="13" type="primary">LOC118405250</name>
</gene>